<name>A0A410S492_CORCK</name>
<evidence type="ECO:0000313" key="3">
    <source>
        <dbReference type="Proteomes" id="UP000288758"/>
    </source>
</evidence>
<gene>
    <name evidence="2" type="ORF">EJ065_7374</name>
</gene>
<dbReference type="Proteomes" id="UP000288758">
    <property type="component" value="Chromosome"/>
</dbReference>
<evidence type="ECO:0000313" key="2">
    <source>
        <dbReference type="EMBL" id="QAT88898.1"/>
    </source>
</evidence>
<reference evidence="2 3" key="1">
    <citation type="submission" date="2018-12" db="EMBL/GenBank/DDBJ databases">
        <title>Complete Genome Sequence of the Corallopyronin A producing Myxobacterium Corallococcus coralloides B035.</title>
        <authorList>
            <person name="Bouhired S.M."/>
            <person name="Rupp O."/>
            <person name="Blom J."/>
            <person name="Schaeberle T.F."/>
            <person name="Kehraus S."/>
            <person name="Schiefer A."/>
            <person name="Pfarr K."/>
            <person name="Goesmann A."/>
            <person name="Hoerauf A."/>
            <person name="Koenig G.M."/>
        </authorList>
    </citation>
    <scope>NUCLEOTIDE SEQUENCE [LARGE SCALE GENOMIC DNA]</scope>
    <source>
        <strain evidence="2 3">B035</strain>
    </source>
</reference>
<organism evidence="2 3">
    <name type="scientific">Corallococcus coralloides</name>
    <name type="common">Myxococcus coralloides</name>
    <dbReference type="NCBI Taxonomy" id="184914"/>
    <lineage>
        <taxon>Bacteria</taxon>
        <taxon>Pseudomonadati</taxon>
        <taxon>Myxococcota</taxon>
        <taxon>Myxococcia</taxon>
        <taxon>Myxococcales</taxon>
        <taxon>Cystobacterineae</taxon>
        <taxon>Myxococcaceae</taxon>
        <taxon>Corallococcus</taxon>
    </lineage>
</organism>
<proteinExistence type="predicted"/>
<dbReference type="AlphaFoldDB" id="A0A410S492"/>
<sequence length="53" mass="5981">MSHDESTYLDEGLDDLELSATGEHGRSVPLDSTDDRRWGHLDEEAWGGWHVAE</sequence>
<dbReference type="EMBL" id="CP034669">
    <property type="protein sequence ID" value="QAT88898.1"/>
    <property type="molecule type" value="Genomic_DNA"/>
</dbReference>
<accession>A0A410S492</accession>
<dbReference type="RefSeq" id="WP_164933403.1">
    <property type="nucleotide sequence ID" value="NZ_CP034669.1"/>
</dbReference>
<evidence type="ECO:0000256" key="1">
    <source>
        <dbReference type="SAM" id="MobiDB-lite"/>
    </source>
</evidence>
<feature type="region of interest" description="Disordered" evidence="1">
    <location>
        <begin position="1"/>
        <end position="36"/>
    </location>
</feature>
<protein>
    <submittedName>
        <fullName evidence="2">Uncharacterized protein</fullName>
    </submittedName>
</protein>
<feature type="compositionally biased region" description="Acidic residues" evidence="1">
    <location>
        <begin position="7"/>
        <end position="17"/>
    </location>
</feature>